<dbReference type="InterPro" id="IPR029021">
    <property type="entry name" value="Prot-tyrosine_phosphatase-like"/>
</dbReference>
<name>A0A142K982_9CAUD</name>
<dbReference type="RefSeq" id="YP_009301175.1">
    <property type="nucleotide sequence ID" value="NC_031230.1"/>
</dbReference>
<dbReference type="InterPro" id="IPR000340">
    <property type="entry name" value="Dual-sp_phosphatase_cat-dom"/>
</dbReference>
<gene>
    <name evidence="4" type="primary">121</name>
    <name evidence="4" type="ORF">SEA_YVONNETASTIC_121</name>
</gene>
<dbReference type="InterPro" id="IPR016130">
    <property type="entry name" value="Tyr_Pase_AS"/>
</dbReference>
<keyword evidence="1" id="KW-0378">Hydrolase</keyword>
<dbReference type="InterPro" id="IPR000387">
    <property type="entry name" value="Tyr_Pase_dom"/>
</dbReference>
<dbReference type="Proteomes" id="UP000201371">
    <property type="component" value="Segment"/>
</dbReference>
<dbReference type="GeneID" id="29125083"/>
<dbReference type="PROSITE" id="PS50056">
    <property type="entry name" value="TYR_PHOSPHATASE_2"/>
    <property type="match status" value="1"/>
</dbReference>
<dbReference type="InterPro" id="IPR020422">
    <property type="entry name" value="TYR_PHOSPHATASE_DUAL_dom"/>
</dbReference>
<dbReference type="OrthoDB" id="19840at10239"/>
<keyword evidence="2" id="KW-0904">Protein phosphatase</keyword>
<dbReference type="Gene3D" id="3.90.190.10">
    <property type="entry name" value="Protein tyrosine phosphatase superfamily"/>
    <property type="match status" value="1"/>
</dbReference>
<dbReference type="SUPFAM" id="SSF52799">
    <property type="entry name" value="(Phosphotyrosine protein) phosphatases II"/>
    <property type="match status" value="1"/>
</dbReference>
<dbReference type="EMBL" id="KU963248">
    <property type="protein sequence ID" value="AMS02665.1"/>
    <property type="molecule type" value="Genomic_DNA"/>
</dbReference>
<dbReference type="KEGG" id="vg:29125083"/>
<dbReference type="CDD" id="cd14498">
    <property type="entry name" value="DSP"/>
    <property type="match status" value="1"/>
</dbReference>
<proteinExistence type="predicted"/>
<evidence type="ECO:0000313" key="5">
    <source>
        <dbReference type="Proteomes" id="UP000201371"/>
    </source>
</evidence>
<protein>
    <submittedName>
        <fullName evidence="4">Dual specificity protein-tyrosine phosphatase</fullName>
    </submittedName>
</protein>
<reference evidence="5" key="1">
    <citation type="submission" date="2016-03" db="EMBL/GenBank/DDBJ databases">
        <authorList>
            <person name="Ploux O."/>
        </authorList>
    </citation>
    <scope>NUCLEOTIDE SEQUENCE [LARGE SCALE GENOMIC DNA]</scope>
</reference>
<sequence length="170" mass="19110">MSTDETRIDIAFDPREQRMHGWTAHHGIEFDVPYMTEIVPGLWQGGCRDGLVLPTNIDHLVSLYPWESYTVGHELKSKLEVRMKDSLSQTFEQVEVLADWVNSCRKTGQVLVHCQAGLNRSSLVVAAALLAEEGHGYSPEQVVTMIRTMRSPACLCNSAFEEWLMSRGCA</sequence>
<dbReference type="PROSITE" id="PS00383">
    <property type="entry name" value="TYR_PHOSPHATASE_1"/>
    <property type="match status" value="1"/>
</dbReference>
<organism evidence="4 5">
    <name type="scientific">Gordonia phage Yvonnetastic</name>
    <dbReference type="NCBI Taxonomy" id="1821566"/>
    <lineage>
        <taxon>Viruses</taxon>
        <taxon>Duplodnaviria</taxon>
        <taxon>Heunggongvirae</taxon>
        <taxon>Uroviricota</taxon>
        <taxon>Caudoviricetes</taxon>
        <taxon>Yvonnevirus</taxon>
        <taxon>Yvonnevirus yvonnetastic</taxon>
        <taxon>Gordonia virus Yvonnetastic</taxon>
    </lineage>
</organism>
<dbReference type="Pfam" id="PF00782">
    <property type="entry name" value="DSPc"/>
    <property type="match status" value="1"/>
</dbReference>
<evidence type="ECO:0000256" key="1">
    <source>
        <dbReference type="ARBA" id="ARBA00022801"/>
    </source>
</evidence>
<keyword evidence="5" id="KW-1185">Reference proteome</keyword>
<evidence type="ECO:0000256" key="2">
    <source>
        <dbReference type="ARBA" id="ARBA00022912"/>
    </source>
</evidence>
<evidence type="ECO:0000259" key="3">
    <source>
        <dbReference type="PROSITE" id="PS50056"/>
    </source>
</evidence>
<dbReference type="SMART" id="SM00195">
    <property type="entry name" value="DSPc"/>
    <property type="match status" value="1"/>
</dbReference>
<feature type="domain" description="Tyrosine specific protein phosphatases" evidence="3">
    <location>
        <begin position="88"/>
        <end position="150"/>
    </location>
</feature>
<dbReference type="GO" id="GO:0004721">
    <property type="term" value="F:phosphoprotein phosphatase activity"/>
    <property type="evidence" value="ECO:0007669"/>
    <property type="project" value="UniProtKB-KW"/>
</dbReference>
<evidence type="ECO:0000313" key="4">
    <source>
        <dbReference type="EMBL" id="AMS02665.1"/>
    </source>
</evidence>
<accession>A0A142K982</accession>